<geneLocation type="plasmid" evidence="2 3">
    <name>pBS3d</name>
</geneLocation>
<reference evidence="2 3" key="1">
    <citation type="submission" date="2020-11" db="EMBL/GenBank/DDBJ databases">
        <title>Indigenous Rhizobia Nodulating Common beans in Western Kenya.</title>
        <authorList>
            <person name="Wekesa C.S."/>
            <person name="Oelmueller R."/>
            <person name="Furch A.C."/>
        </authorList>
    </citation>
    <scope>NUCLEOTIDE SEQUENCE [LARGE SCALE GENOMIC DNA]</scope>
    <source>
        <strain evidence="3">BS3</strain>
        <plasmid evidence="2 3">pBS3d</plasmid>
    </source>
</reference>
<name>A0A7X6F8L7_9HYPH</name>
<dbReference type="EMBL" id="CP064935">
    <property type="protein sequence ID" value="QPK12557.1"/>
    <property type="molecule type" value="Genomic_DNA"/>
</dbReference>
<accession>A0A7X6F8L7</accession>
<dbReference type="Gene3D" id="3.40.30.10">
    <property type="entry name" value="Glutaredoxin"/>
    <property type="match status" value="1"/>
</dbReference>
<proteinExistence type="inferred from homology"/>
<dbReference type="AlphaFoldDB" id="A0A7X6F8L7"/>
<dbReference type="SUPFAM" id="SSF52833">
    <property type="entry name" value="Thioredoxin-like"/>
    <property type="match status" value="1"/>
</dbReference>
<protein>
    <submittedName>
        <fullName evidence="2">SCO family protein</fullName>
    </submittedName>
</protein>
<dbReference type="CDD" id="cd02968">
    <property type="entry name" value="SCO"/>
    <property type="match status" value="1"/>
</dbReference>
<dbReference type="RefSeq" id="WP_081279440.1">
    <property type="nucleotide sequence ID" value="NZ_CP013531.1"/>
</dbReference>
<organism evidence="2 3">
    <name type="scientific">Rhizobium phaseoli</name>
    <dbReference type="NCBI Taxonomy" id="396"/>
    <lineage>
        <taxon>Bacteria</taxon>
        <taxon>Pseudomonadati</taxon>
        <taxon>Pseudomonadota</taxon>
        <taxon>Alphaproteobacteria</taxon>
        <taxon>Hyphomicrobiales</taxon>
        <taxon>Rhizobiaceae</taxon>
        <taxon>Rhizobium/Agrobacterium group</taxon>
        <taxon>Rhizobium</taxon>
    </lineage>
</organism>
<dbReference type="PANTHER" id="PTHR12151">
    <property type="entry name" value="ELECTRON TRANSPORT PROTIN SCO1/SENC FAMILY MEMBER"/>
    <property type="match status" value="1"/>
</dbReference>
<dbReference type="Pfam" id="PF02630">
    <property type="entry name" value="SCO1-SenC"/>
    <property type="match status" value="1"/>
</dbReference>
<evidence type="ECO:0000256" key="1">
    <source>
        <dbReference type="ARBA" id="ARBA00010996"/>
    </source>
</evidence>
<sequence>MSDSPVAVGNNPAAKLFAALGGLFIAVLVGVMLWVYLDSPRGGPFNAEFRLVDDRGQLVDQSVFKRGPALVYLGYTHCPEVCPTTLFEVADWLKTLGEEGQPLHAYFFTIDPKRDTQDVMHAYVSSFGDRITGVTGDEAEMEKVSKGWMIHAARMPGDDPNYHMSHTTSLLLISGEGKLKGLVPYGMAKDEAIERIRESLLR</sequence>
<dbReference type="InterPro" id="IPR003782">
    <property type="entry name" value="SCO1/SenC"/>
</dbReference>
<dbReference type="PANTHER" id="PTHR12151:SF25">
    <property type="entry name" value="LINALOOL DEHYDRATASE_ISOMERASE DOMAIN-CONTAINING PROTEIN"/>
    <property type="match status" value="1"/>
</dbReference>
<dbReference type="Proteomes" id="UP000540266">
    <property type="component" value="Plasmid pBS3d"/>
</dbReference>
<comment type="similarity">
    <text evidence="1">Belongs to the SCO1/2 family.</text>
</comment>
<evidence type="ECO:0000313" key="2">
    <source>
        <dbReference type="EMBL" id="QPK12557.1"/>
    </source>
</evidence>
<keyword evidence="2" id="KW-0614">Plasmid</keyword>
<dbReference type="KEGG" id="rpha:AMC79_PD00836"/>
<gene>
    <name evidence="2" type="ORF">HER27_031690</name>
</gene>
<evidence type="ECO:0000313" key="3">
    <source>
        <dbReference type="Proteomes" id="UP000540266"/>
    </source>
</evidence>
<dbReference type="InterPro" id="IPR036249">
    <property type="entry name" value="Thioredoxin-like_sf"/>
</dbReference>